<dbReference type="AlphaFoldDB" id="A0A1J8QQV8"/>
<dbReference type="OrthoDB" id="10542104at2759"/>
<proteinExistence type="predicted"/>
<dbReference type="EMBL" id="LVVM01004947">
    <property type="protein sequence ID" value="OJA11770.1"/>
    <property type="molecule type" value="Genomic_DNA"/>
</dbReference>
<name>A0A1J8QQV8_9AGAM</name>
<reference evidence="1 2" key="1">
    <citation type="submission" date="2016-03" db="EMBL/GenBank/DDBJ databases">
        <title>Comparative genomics of the ectomycorrhizal sister species Rhizopogon vinicolor and Rhizopogon vesiculosus (Basidiomycota: Boletales) reveals a divergence of the mating type B locus.</title>
        <authorList>
            <person name="Mujic A.B."/>
            <person name="Kuo A."/>
            <person name="Tritt A."/>
            <person name="Lipzen A."/>
            <person name="Chen C."/>
            <person name="Johnson J."/>
            <person name="Sharma A."/>
            <person name="Barry K."/>
            <person name="Grigoriev I.V."/>
            <person name="Spatafora J.W."/>
        </authorList>
    </citation>
    <scope>NUCLEOTIDE SEQUENCE [LARGE SCALE GENOMIC DNA]</scope>
    <source>
        <strain evidence="1 2">AM-OR11-056</strain>
    </source>
</reference>
<keyword evidence="2" id="KW-1185">Reference proteome</keyword>
<accession>A0A1J8QQV8</accession>
<evidence type="ECO:0000313" key="2">
    <source>
        <dbReference type="Proteomes" id="UP000183567"/>
    </source>
</evidence>
<comment type="caution">
    <text evidence="1">The sequence shown here is derived from an EMBL/GenBank/DDBJ whole genome shotgun (WGS) entry which is preliminary data.</text>
</comment>
<gene>
    <name evidence="1" type="ORF">AZE42_12758</name>
</gene>
<dbReference type="Proteomes" id="UP000183567">
    <property type="component" value="Unassembled WGS sequence"/>
</dbReference>
<sequence>MCEARHLRCDIGFGIRRKRNCKTGARYAEHIIEYFDADFDSSKSTSKANCELPYRKPLNAIVGLACGITIVGLTRLSHLPWRENKFDCNLLSTWSMDDEGFEREETTYGKHISKFISSLQNRPPVLITWSFVRAHLAVGCLQLTLQASKSLRRSQARESRLWRSISSVKP</sequence>
<organism evidence="1 2">
    <name type="scientific">Rhizopogon vesiculosus</name>
    <dbReference type="NCBI Taxonomy" id="180088"/>
    <lineage>
        <taxon>Eukaryota</taxon>
        <taxon>Fungi</taxon>
        <taxon>Dikarya</taxon>
        <taxon>Basidiomycota</taxon>
        <taxon>Agaricomycotina</taxon>
        <taxon>Agaricomycetes</taxon>
        <taxon>Agaricomycetidae</taxon>
        <taxon>Boletales</taxon>
        <taxon>Suillineae</taxon>
        <taxon>Rhizopogonaceae</taxon>
        <taxon>Rhizopogon</taxon>
    </lineage>
</organism>
<evidence type="ECO:0000313" key="1">
    <source>
        <dbReference type="EMBL" id="OJA11770.1"/>
    </source>
</evidence>
<protein>
    <submittedName>
        <fullName evidence="1">Uncharacterized protein</fullName>
    </submittedName>
</protein>